<gene>
    <name evidence="1" type="ORF">ACFPLB_05830</name>
</gene>
<dbReference type="InterPro" id="IPR011990">
    <property type="entry name" value="TPR-like_helical_dom_sf"/>
</dbReference>
<protein>
    <submittedName>
        <fullName evidence="1">DUF924 family protein</fullName>
    </submittedName>
</protein>
<proteinExistence type="predicted"/>
<name>A0ABW0H0E8_9HYPH</name>
<dbReference type="Proteomes" id="UP001596016">
    <property type="component" value="Unassembled WGS sequence"/>
</dbReference>
<reference evidence="2" key="1">
    <citation type="journal article" date="2019" name="Int. J. Syst. Evol. Microbiol.">
        <title>The Global Catalogue of Microorganisms (GCM) 10K type strain sequencing project: providing services to taxonomists for standard genome sequencing and annotation.</title>
        <authorList>
            <consortium name="The Broad Institute Genomics Platform"/>
            <consortium name="The Broad Institute Genome Sequencing Center for Infectious Disease"/>
            <person name="Wu L."/>
            <person name="Ma J."/>
        </authorList>
    </citation>
    <scope>NUCLEOTIDE SEQUENCE [LARGE SCALE GENOMIC DNA]</scope>
    <source>
        <strain evidence="2">CGMCC 4.1415</strain>
    </source>
</reference>
<dbReference type="InterPro" id="IPR010323">
    <property type="entry name" value="DUF924"/>
</dbReference>
<dbReference type="Gene3D" id="1.25.40.10">
    <property type="entry name" value="Tetratricopeptide repeat domain"/>
    <property type="match status" value="1"/>
</dbReference>
<dbReference type="SUPFAM" id="SSF48452">
    <property type="entry name" value="TPR-like"/>
    <property type="match status" value="1"/>
</dbReference>
<evidence type="ECO:0000313" key="2">
    <source>
        <dbReference type="Proteomes" id="UP001596016"/>
    </source>
</evidence>
<accession>A0ABW0H0E8</accession>
<dbReference type="Gene3D" id="1.20.58.320">
    <property type="entry name" value="TPR-like"/>
    <property type="match status" value="1"/>
</dbReference>
<keyword evidence="2" id="KW-1185">Reference proteome</keyword>
<comment type="caution">
    <text evidence="1">The sequence shown here is derived from an EMBL/GenBank/DDBJ whole genome shotgun (WGS) entry which is preliminary data.</text>
</comment>
<organism evidence="1 2">
    <name type="scientific">Aquamicrobium segne</name>
    <dbReference type="NCBI Taxonomy" id="469547"/>
    <lineage>
        <taxon>Bacteria</taxon>
        <taxon>Pseudomonadati</taxon>
        <taxon>Pseudomonadota</taxon>
        <taxon>Alphaproteobacteria</taxon>
        <taxon>Hyphomicrobiales</taxon>
        <taxon>Phyllobacteriaceae</taxon>
        <taxon>Aquamicrobium</taxon>
    </lineage>
</organism>
<sequence>MDISTIDPRSVTDFWREAGPEAWFAKNDAFDREFRSRFLDLHYAAARCELGHWLDDAEGALALMILLDQFPRNCFRGTGHMFATDSLARHYATQAIKAGHDMAVDEQIRVFFYLPYEHSENMDDQKRSVDLHEANAASYLKYAVDHYDIIERFGRFPHRNGPLGRKTTEQEQMFLDGGGFAG</sequence>
<dbReference type="Pfam" id="PF06041">
    <property type="entry name" value="DUF924"/>
    <property type="match status" value="1"/>
</dbReference>
<evidence type="ECO:0000313" key="1">
    <source>
        <dbReference type="EMBL" id="MFC5385488.1"/>
    </source>
</evidence>
<dbReference type="EMBL" id="JBHSLL010000013">
    <property type="protein sequence ID" value="MFC5385488.1"/>
    <property type="molecule type" value="Genomic_DNA"/>
</dbReference>
<dbReference type="RefSeq" id="WP_378228426.1">
    <property type="nucleotide sequence ID" value="NZ_JBHSLL010000013.1"/>
</dbReference>